<keyword evidence="3" id="KW-1185">Reference proteome</keyword>
<dbReference type="Proteomes" id="UP001150062">
    <property type="component" value="Unassembled WGS sequence"/>
</dbReference>
<proteinExistence type="predicted"/>
<dbReference type="PANTHER" id="PTHR31606:SF1">
    <property type="entry name" value="WW DOMAIN BINDING PROTEIN 2, ISOFORM E"/>
    <property type="match status" value="1"/>
</dbReference>
<dbReference type="InterPro" id="IPR044852">
    <property type="entry name" value="WBP2-like"/>
</dbReference>
<organism evidence="2 3">
    <name type="scientific">Anaeramoeba flamelloides</name>
    <dbReference type="NCBI Taxonomy" id="1746091"/>
    <lineage>
        <taxon>Eukaryota</taxon>
        <taxon>Metamonada</taxon>
        <taxon>Anaeramoebidae</taxon>
        <taxon>Anaeramoeba</taxon>
    </lineage>
</organism>
<dbReference type="PANTHER" id="PTHR31606">
    <property type="entry name" value="WW DOMAIN BINDING PROTEIN 2, ISOFORM E"/>
    <property type="match status" value="1"/>
</dbReference>
<feature type="compositionally biased region" description="Basic residues" evidence="1">
    <location>
        <begin position="154"/>
        <end position="174"/>
    </location>
</feature>
<feature type="region of interest" description="Disordered" evidence="1">
    <location>
        <begin position="297"/>
        <end position="323"/>
    </location>
</feature>
<reference evidence="2" key="1">
    <citation type="submission" date="2022-08" db="EMBL/GenBank/DDBJ databases">
        <title>Novel sulfate-reducing endosymbionts in the free-living metamonad Anaeramoeba.</title>
        <authorList>
            <person name="Jerlstrom-Hultqvist J."/>
            <person name="Cepicka I."/>
            <person name="Gallot-Lavallee L."/>
            <person name="Salas-Leiva D."/>
            <person name="Curtis B.A."/>
            <person name="Zahonova K."/>
            <person name="Pipaliya S."/>
            <person name="Dacks J."/>
            <person name="Roger A.J."/>
        </authorList>
    </citation>
    <scope>NUCLEOTIDE SEQUENCE</scope>
    <source>
        <strain evidence="2">Schooner1</strain>
    </source>
</reference>
<evidence type="ECO:0000256" key="1">
    <source>
        <dbReference type="SAM" id="MobiDB-lite"/>
    </source>
</evidence>
<feature type="compositionally biased region" description="Low complexity" evidence="1">
    <location>
        <begin position="297"/>
        <end position="311"/>
    </location>
</feature>
<gene>
    <name evidence="2" type="ORF">M0813_12446</name>
</gene>
<feature type="region of interest" description="Disordered" evidence="1">
    <location>
        <begin position="150"/>
        <end position="175"/>
    </location>
</feature>
<evidence type="ECO:0000313" key="2">
    <source>
        <dbReference type="EMBL" id="KAJ6254485.1"/>
    </source>
</evidence>
<accession>A0ABQ8ZCR8</accession>
<sequence>MSKNPPLNSDRTPTLLQNENFFSSYTHVQLIIETGGGYPGLGCNFYCKKGKLFLSSFRLVYVAHQSGRRLDAFEFPLTLVFKEIYKKPMLGKPFLTGIIRNVPQGGLKYPAKFKLVFHKKLTIEPSSFGNQFLDEVNKIRIARQNLPEEEKGKLRMIKRPQKSKKKKKKHKKKKEINELFGSDFLQYEPDFLQNNPNEETAFVVRNQENLLIIPKQSQKQQQQQQQQKQQQQQQQQLYQQQFNQQQNIYPQLNQQQQRFQQQQRQQQQYNQQQIRFQQQQQQQLRFQQQQRQQQQSNQQQQQQQQQQNRNLTTNNQGIPLEIETSSDTEFSDIEIGNIKLKNYYMKKKN</sequence>
<dbReference type="SUPFAM" id="SSF50729">
    <property type="entry name" value="PH domain-like"/>
    <property type="match status" value="1"/>
</dbReference>
<evidence type="ECO:0000313" key="3">
    <source>
        <dbReference type="Proteomes" id="UP001150062"/>
    </source>
</evidence>
<feature type="compositionally biased region" description="Polar residues" evidence="1">
    <location>
        <begin position="312"/>
        <end position="323"/>
    </location>
</feature>
<comment type="caution">
    <text evidence="2">The sequence shown here is derived from an EMBL/GenBank/DDBJ whole genome shotgun (WGS) entry which is preliminary data.</text>
</comment>
<dbReference type="EMBL" id="JAOAOG010000020">
    <property type="protein sequence ID" value="KAJ6254485.1"/>
    <property type="molecule type" value="Genomic_DNA"/>
</dbReference>
<name>A0ABQ8ZCR8_9EUKA</name>
<protein>
    <submittedName>
        <fullName evidence="2">Postacrosomal sheath ww domain-binding protein</fullName>
    </submittedName>
</protein>